<keyword evidence="1" id="KW-0812">Transmembrane</keyword>
<feature type="transmembrane region" description="Helical" evidence="1">
    <location>
        <begin position="60"/>
        <end position="77"/>
    </location>
</feature>
<sequence>MVRRAATALTVLAVVFAALAVADALRWGNRAYVSMRFGQSGAQDFATSLAGQAAAAGQRGLALLALAASATGCALLLRRRCG</sequence>
<proteinExistence type="predicted"/>
<dbReference type="EMBL" id="SGWX01000001">
    <property type="protein sequence ID" value="RZS62949.1"/>
    <property type="molecule type" value="Genomic_DNA"/>
</dbReference>
<comment type="caution">
    <text evidence="2">The sequence shown here is derived from an EMBL/GenBank/DDBJ whole genome shotgun (WGS) entry which is preliminary data.</text>
</comment>
<evidence type="ECO:0000313" key="2">
    <source>
        <dbReference type="EMBL" id="RZS62949.1"/>
    </source>
</evidence>
<keyword evidence="3" id="KW-1185">Reference proteome</keyword>
<keyword evidence="1" id="KW-1133">Transmembrane helix</keyword>
<evidence type="ECO:0000256" key="1">
    <source>
        <dbReference type="SAM" id="Phobius"/>
    </source>
</evidence>
<gene>
    <name evidence="2" type="ORF">EV386_3306</name>
</gene>
<keyword evidence="1" id="KW-0472">Membrane</keyword>
<dbReference type="AlphaFoldDB" id="A0A4Q7M9P9"/>
<accession>A0A4Q7M9P9</accession>
<protein>
    <submittedName>
        <fullName evidence="2">Uncharacterized protein</fullName>
    </submittedName>
</protein>
<dbReference type="RefSeq" id="WP_130416372.1">
    <property type="nucleotide sequence ID" value="NZ_SGWX01000001.1"/>
</dbReference>
<organism evidence="2 3">
    <name type="scientific">Xylanimonas ulmi</name>
    <dbReference type="NCBI Taxonomy" id="228973"/>
    <lineage>
        <taxon>Bacteria</taxon>
        <taxon>Bacillati</taxon>
        <taxon>Actinomycetota</taxon>
        <taxon>Actinomycetes</taxon>
        <taxon>Micrococcales</taxon>
        <taxon>Promicromonosporaceae</taxon>
        <taxon>Xylanimonas</taxon>
    </lineage>
</organism>
<name>A0A4Q7M9P9_9MICO</name>
<reference evidence="2 3" key="1">
    <citation type="submission" date="2019-02" db="EMBL/GenBank/DDBJ databases">
        <title>Sequencing the genomes of 1000 actinobacteria strains.</title>
        <authorList>
            <person name="Klenk H.-P."/>
        </authorList>
    </citation>
    <scope>NUCLEOTIDE SEQUENCE [LARGE SCALE GENOMIC DNA]</scope>
    <source>
        <strain evidence="2 3">DSM 16932</strain>
    </source>
</reference>
<evidence type="ECO:0000313" key="3">
    <source>
        <dbReference type="Proteomes" id="UP000293852"/>
    </source>
</evidence>
<dbReference type="Proteomes" id="UP000293852">
    <property type="component" value="Unassembled WGS sequence"/>
</dbReference>